<keyword evidence="2" id="KW-1185">Reference proteome</keyword>
<comment type="caution">
    <text evidence="1">The sequence shown here is derived from an EMBL/GenBank/DDBJ whole genome shotgun (WGS) entry which is preliminary data.</text>
</comment>
<gene>
    <name evidence="1" type="ORF">DWV06_00605</name>
</gene>
<dbReference type="AlphaFoldDB" id="A0A371B094"/>
<evidence type="ECO:0000313" key="2">
    <source>
        <dbReference type="Proteomes" id="UP000255036"/>
    </source>
</evidence>
<evidence type="ECO:0008006" key="3">
    <source>
        <dbReference type="Google" id="ProtNLM"/>
    </source>
</evidence>
<sequence length="215" mass="24000">MMTKKKKSIIVTVLALVVVMAIGGTLAYFTDKTDEKKNVFTMGAKLTGNLKEPLFNQEDQFELENNKVDKAPAVQNGYGSQLAKDFVPGRIITKDPAIENTSSKTAAWVALKISYHGAASSKDAIEKFAQIDWNTKDWTFNSDYTVAYYKTPLNAGEKTTTLLNKVTILSSANGQKLYYEDYSDFKIDFVGYLVQKETFQSAEEAMKIGFSSEFK</sequence>
<dbReference type="Proteomes" id="UP000255036">
    <property type="component" value="Unassembled WGS sequence"/>
</dbReference>
<accession>A0A371B094</accession>
<dbReference type="InterPro" id="IPR023833">
    <property type="entry name" value="Signal_pept_SipW-depend-type"/>
</dbReference>
<dbReference type="RefSeq" id="WP_115480243.1">
    <property type="nucleotide sequence ID" value="NZ_QRCT01000006.1"/>
</dbReference>
<proteinExistence type="predicted"/>
<evidence type="ECO:0000313" key="1">
    <source>
        <dbReference type="EMBL" id="RDU25162.1"/>
    </source>
</evidence>
<dbReference type="NCBIfam" id="TIGR04088">
    <property type="entry name" value="cognate_SipW"/>
    <property type="match status" value="1"/>
</dbReference>
<reference evidence="1 2" key="1">
    <citation type="submission" date="2018-07" db="EMBL/GenBank/DDBJ databases">
        <title>Anaerosacharophilus polymeroproducens gen. nov. sp. nov., an anaerobic bacterium isolated from salt field.</title>
        <authorList>
            <person name="Kim W."/>
            <person name="Yang S.-H."/>
            <person name="Oh J."/>
            <person name="Lee J.-H."/>
            <person name="Kwon K.K."/>
        </authorList>
    </citation>
    <scope>NUCLEOTIDE SEQUENCE [LARGE SCALE GENOMIC DNA]</scope>
    <source>
        <strain evidence="1 2">MCWD5</strain>
    </source>
</reference>
<organism evidence="1 2">
    <name type="scientific">Anaerosacchariphilus polymeriproducens</name>
    <dbReference type="NCBI Taxonomy" id="1812858"/>
    <lineage>
        <taxon>Bacteria</taxon>
        <taxon>Bacillati</taxon>
        <taxon>Bacillota</taxon>
        <taxon>Clostridia</taxon>
        <taxon>Lachnospirales</taxon>
        <taxon>Lachnospiraceae</taxon>
        <taxon>Anaerosacchariphilus</taxon>
    </lineage>
</organism>
<dbReference type="OrthoDB" id="1647762at2"/>
<name>A0A371B094_9FIRM</name>
<protein>
    <recommendedName>
        <fullName evidence="3">SipW-cognate class signal peptide</fullName>
    </recommendedName>
</protein>
<dbReference type="EMBL" id="QRCT01000006">
    <property type="protein sequence ID" value="RDU25162.1"/>
    <property type="molecule type" value="Genomic_DNA"/>
</dbReference>